<evidence type="ECO:0000256" key="6">
    <source>
        <dbReference type="ARBA" id="ARBA00022982"/>
    </source>
</evidence>
<evidence type="ECO:0000256" key="10">
    <source>
        <dbReference type="ARBA" id="ARBA00033211"/>
    </source>
</evidence>
<dbReference type="GO" id="GO:0009543">
    <property type="term" value="C:chloroplast thylakoid lumen"/>
    <property type="evidence" value="ECO:0007669"/>
    <property type="project" value="UniProtKB-SubCell"/>
</dbReference>
<dbReference type="InterPro" id="IPR009056">
    <property type="entry name" value="Cyt_c-like_dom"/>
</dbReference>
<evidence type="ECO:0000256" key="2">
    <source>
        <dbReference type="ARBA" id="ARBA00004456"/>
    </source>
</evidence>
<dbReference type="Pfam" id="PF13442">
    <property type="entry name" value="Cytochrome_CBB3"/>
    <property type="match status" value="1"/>
</dbReference>
<evidence type="ECO:0000256" key="4">
    <source>
        <dbReference type="ARBA" id="ARBA00022617"/>
    </source>
</evidence>
<evidence type="ECO:0000313" key="14">
    <source>
        <dbReference type="EMBL" id="KAF4319886.1"/>
    </source>
</evidence>
<name>A0A8J4SF45_9STRA</name>
<evidence type="ECO:0000313" key="15">
    <source>
        <dbReference type="Proteomes" id="UP000702964"/>
    </source>
</evidence>
<dbReference type="GO" id="GO:0005506">
    <property type="term" value="F:iron ion binding"/>
    <property type="evidence" value="ECO:0007669"/>
    <property type="project" value="InterPro"/>
</dbReference>
<dbReference type="EMBL" id="AOFI03000186">
    <property type="protein sequence ID" value="KAF4319886.1"/>
    <property type="molecule type" value="Genomic_DNA"/>
</dbReference>
<reference evidence="14" key="2">
    <citation type="submission" date="2020-02" db="EMBL/GenBank/DDBJ databases">
        <authorList>
            <person name="Studholme D.J."/>
        </authorList>
    </citation>
    <scope>NUCLEOTIDE SEQUENCE</scope>
    <source>
        <strain evidence="14">00238/432</strain>
    </source>
</reference>
<dbReference type="PROSITE" id="PS51007">
    <property type="entry name" value="CYTC"/>
    <property type="match status" value="1"/>
</dbReference>
<evidence type="ECO:0000256" key="8">
    <source>
        <dbReference type="ARBA" id="ARBA00030448"/>
    </source>
</evidence>
<dbReference type="InterPro" id="IPR016181">
    <property type="entry name" value="Acyl_CoA_acyltransferase"/>
</dbReference>
<evidence type="ECO:0000259" key="13">
    <source>
        <dbReference type="PROSITE" id="PS51186"/>
    </source>
</evidence>
<keyword evidence="7 11" id="KW-0408">Iron</keyword>
<organism evidence="14 15">
    <name type="scientific">Phytophthora kernoviae 00238/432</name>
    <dbReference type="NCBI Taxonomy" id="1284355"/>
    <lineage>
        <taxon>Eukaryota</taxon>
        <taxon>Sar</taxon>
        <taxon>Stramenopiles</taxon>
        <taxon>Oomycota</taxon>
        <taxon>Peronosporomycetes</taxon>
        <taxon>Peronosporales</taxon>
        <taxon>Peronosporaceae</taxon>
        <taxon>Phytophthora</taxon>
    </lineage>
</organism>
<dbReference type="PANTHER" id="PTHR37823:SF4">
    <property type="entry name" value="MENAQUINOL-CYTOCHROME C REDUCTASE CYTOCHROME B_C SUBUNIT"/>
    <property type="match status" value="1"/>
</dbReference>
<dbReference type="GO" id="GO:0009055">
    <property type="term" value="F:electron transfer activity"/>
    <property type="evidence" value="ECO:0007669"/>
    <property type="project" value="InterPro"/>
</dbReference>
<evidence type="ECO:0000259" key="12">
    <source>
        <dbReference type="PROSITE" id="PS51007"/>
    </source>
</evidence>
<dbReference type="InterPro" id="IPR051811">
    <property type="entry name" value="Cytochrome_c550/c551-like"/>
</dbReference>
<protein>
    <recommendedName>
        <fullName evidence="10">Cytochrome c-553</fullName>
    </recommendedName>
    <alternativeName>
        <fullName evidence="9">Cytochrome c553</fullName>
    </alternativeName>
    <alternativeName>
        <fullName evidence="8">Soluble cytochrome f</fullName>
    </alternativeName>
</protein>
<dbReference type="Gene3D" id="3.40.630.30">
    <property type="match status" value="1"/>
</dbReference>
<dbReference type="Pfam" id="PF00583">
    <property type="entry name" value="Acetyltransf_1"/>
    <property type="match status" value="1"/>
</dbReference>
<dbReference type="InterPro" id="IPR000182">
    <property type="entry name" value="GNAT_dom"/>
</dbReference>
<dbReference type="PRINTS" id="PR00605">
    <property type="entry name" value="CYTCHROMECIC"/>
</dbReference>
<dbReference type="PANTHER" id="PTHR37823">
    <property type="entry name" value="CYTOCHROME C-553-LIKE"/>
    <property type="match status" value="1"/>
</dbReference>
<accession>A0A8J4SF45</accession>
<sequence length="203" mass="22423">MKALEVEFGDPQLRKEQYAVVLGEDHQIWGFAQYFPLEGVTRIGLGMHPERCGHGQGTAFVSAIVKEALRRNPANEIDLEVLTWNERAIRVYLKAGFVTQDTYERQTPSGKEEVAEEAKPTMPPVTMDAGQAEALVKANCITCHGDQLQGGMGPSLQKIGSQDDVEKIYTTIVKGKSGGMPSFKDKLKDEEIANVAMWLAEKK</sequence>
<dbReference type="PROSITE" id="PS51186">
    <property type="entry name" value="GNAT"/>
    <property type="match status" value="1"/>
</dbReference>
<dbReference type="AlphaFoldDB" id="A0A8J4SF45"/>
<keyword evidence="5 11" id="KW-0479">Metal-binding</keyword>
<evidence type="ECO:0000256" key="1">
    <source>
        <dbReference type="ARBA" id="ARBA00002347"/>
    </source>
</evidence>
<dbReference type="SUPFAM" id="SSF46626">
    <property type="entry name" value="Cytochrome c"/>
    <property type="match status" value="1"/>
</dbReference>
<proteinExistence type="predicted"/>
<evidence type="ECO:0000256" key="5">
    <source>
        <dbReference type="ARBA" id="ARBA00022723"/>
    </source>
</evidence>
<evidence type="ECO:0000256" key="7">
    <source>
        <dbReference type="ARBA" id="ARBA00023004"/>
    </source>
</evidence>
<comment type="subcellular location">
    <subcellularLocation>
        <location evidence="2">Plastid</location>
        <location evidence="2">Chloroplast thylakoid lumen</location>
    </subcellularLocation>
</comment>
<dbReference type="Proteomes" id="UP000702964">
    <property type="component" value="Unassembled WGS sequence"/>
</dbReference>
<keyword evidence="6" id="KW-0249">Electron transport</keyword>
<feature type="domain" description="Cytochrome c" evidence="12">
    <location>
        <begin position="127"/>
        <end position="203"/>
    </location>
</feature>
<dbReference type="SUPFAM" id="SSF55729">
    <property type="entry name" value="Acyl-CoA N-acyltransferases (Nat)"/>
    <property type="match status" value="1"/>
</dbReference>
<dbReference type="GO" id="GO:0016747">
    <property type="term" value="F:acyltransferase activity, transferring groups other than amino-acyl groups"/>
    <property type="evidence" value="ECO:0007669"/>
    <property type="project" value="InterPro"/>
</dbReference>
<dbReference type="InterPro" id="IPR008168">
    <property type="entry name" value="Cyt_C_IC"/>
</dbReference>
<keyword evidence="3" id="KW-0813">Transport</keyword>
<evidence type="ECO:0000256" key="11">
    <source>
        <dbReference type="PROSITE-ProRule" id="PRU00433"/>
    </source>
</evidence>
<reference evidence="14" key="1">
    <citation type="journal article" date="2015" name="Genom Data">
        <title>Draft genome sequences of Phytophthora kernoviae and Phytophthora ramorum lineage EU2 from Scotland.</title>
        <authorList>
            <person name="Sambles C."/>
            <person name="Schlenzig A."/>
            <person name="O'Neill P."/>
            <person name="Grant M."/>
            <person name="Studholme D.J."/>
        </authorList>
    </citation>
    <scope>NUCLEOTIDE SEQUENCE</scope>
    <source>
        <strain evidence="14">00238/432</strain>
    </source>
</reference>
<keyword evidence="4 11" id="KW-0349">Heme</keyword>
<dbReference type="Gene3D" id="1.10.760.10">
    <property type="entry name" value="Cytochrome c-like domain"/>
    <property type="match status" value="1"/>
</dbReference>
<comment type="caution">
    <text evidence="14">The sequence shown here is derived from an EMBL/GenBank/DDBJ whole genome shotgun (WGS) entry which is preliminary data.</text>
</comment>
<dbReference type="InterPro" id="IPR036909">
    <property type="entry name" value="Cyt_c-like_dom_sf"/>
</dbReference>
<gene>
    <name evidence="14" type="ORF">G195_006863</name>
</gene>
<evidence type="ECO:0000256" key="9">
    <source>
        <dbReference type="ARBA" id="ARBA00031247"/>
    </source>
</evidence>
<comment type="function">
    <text evidence="1">Functions as an electron carrier between membrane-bound cytochrome b6-f and photosystem I in oxygenic photosynthesis.</text>
</comment>
<evidence type="ECO:0000256" key="3">
    <source>
        <dbReference type="ARBA" id="ARBA00022448"/>
    </source>
</evidence>
<dbReference type="GO" id="GO:0020037">
    <property type="term" value="F:heme binding"/>
    <property type="evidence" value="ECO:0007669"/>
    <property type="project" value="InterPro"/>
</dbReference>
<feature type="domain" description="N-acetyltransferase" evidence="13">
    <location>
        <begin position="1"/>
        <end position="123"/>
    </location>
</feature>